<sequence>MELDHAELQEMLANDPYMLLVDVRDEEEFDAGHIPGAGNMSVDDIVDCLFDEALGERGLDAIANGKGMELSDDASVIVLYSNAGERSARACEHMESLGYVNVYNAPGLSSWPYEVVTTAEEAAVAAALAQNGAVATQEAGQSHDCGCGHDYHGEHGHEHGHDCGCNH</sequence>
<evidence type="ECO:0000259" key="1">
    <source>
        <dbReference type="PROSITE" id="PS50206"/>
    </source>
</evidence>
<dbReference type="Gene3D" id="3.40.250.10">
    <property type="entry name" value="Rhodanese-like domain"/>
    <property type="match status" value="1"/>
</dbReference>
<gene>
    <name evidence="2" type="ORF">C1881_00175</name>
</gene>
<dbReference type="SMART" id="SM00450">
    <property type="entry name" value="RHOD"/>
    <property type="match status" value="1"/>
</dbReference>
<dbReference type="AlphaFoldDB" id="A0A369LN25"/>
<dbReference type="PANTHER" id="PTHR44086">
    <property type="entry name" value="THIOSULFATE SULFURTRANSFERASE RDL2, MITOCHONDRIAL-RELATED"/>
    <property type="match status" value="1"/>
</dbReference>
<dbReference type="GO" id="GO:0004792">
    <property type="term" value="F:thiosulfate-cyanide sulfurtransferase activity"/>
    <property type="evidence" value="ECO:0007669"/>
    <property type="project" value="TreeGrafter"/>
</dbReference>
<dbReference type="InterPro" id="IPR036873">
    <property type="entry name" value="Rhodanese-like_dom_sf"/>
</dbReference>
<dbReference type="InterPro" id="IPR001763">
    <property type="entry name" value="Rhodanese-like_dom"/>
</dbReference>
<proteinExistence type="predicted"/>
<dbReference type="RefSeq" id="WP_114614561.1">
    <property type="nucleotide sequence ID" value="NZ_PPTO01000001.1"/>
</dbReference>
<name>A0A369LN25_9ACTN</name>
<dbReference type="Pfam" id="PF00581">
    <property type="entry name" value="Rhodanese"/>
    <property type="match status" value="1"/>
</dbReference>
<protein>
    <submittedName>
        <fullName evidence="2">Rhodanese-like domain-containing protein</fullName>
    </submittedName>
</protein>
<organism evidence="2 3">
    <name type="scientific">Slackia isoflavoniconvertens</name>
    <dbReference type="NCBI Taxonomy" id="572010"/>
    <lineage>
        <taxon>Bacteria</taxon>
        <taxon>Bacillati</taxon>
        <taxon>Actinomycetota</taxon>
        <taxon>Coriobacteriia</taxon>
        <taxon>Eggerthellales</taxon>
        <taxon>Eggerthellaceae</taxon>
        <taxon>Slackia</taxon>
    </lineage>
</organism>
<feature type="domain" description="Rhodanese" evidence="1">
    <location>
        <begin position="19"/>
        <end position="117"/>
    </location>
</feature>
<evidence type="ECO:0000313" key="2">
    <source>
        <dbReference type="EMBL" id="RDB60981.1"/>
    </source>
</evidence>
<reference evidence="2 3" key="1">
    <citation type="journal article" date="2018" name="Elife">
        <title>Discovery and characterization of a prevalent human gut bacterial enzyme sufficient for the inactivation of a family of plant toxins.</title>
        <authorList>
            <person name="Koppel N."/>
            <person name="Bisanz J.E."/>
            <person name="Pandelia M.E."/>
            <person name="Turnbaugh P.J."/>
            <person name="Balskus E.P."/>
        </authorList>
    </citation>
    <scope>NUCLEOTIDE SEQUENCE [LARGE SCALE GENOMIC DNA]</scope>
    <source>
        <strain evidence="2 3">OB21 GAM31</strain>
    </source>
</reference>
<dbReference type="CDD" id="cd00158">
    <property type="entry name" value="RHOD"/>
    <property type="match status" value="1"/>
</dbReference>
<evidence type="ECO:0000313" key="3">
    <source>
        <dbReference type="Proteomes" id="UP000253975"/>
    </source>
</evidence>
<dbReference type="Proteomes" id="UP000253975">
    <property type="component" value="Unassembled WGS sequence"/>
</dbReference>
<comment type="caution">
    <text evidence="2">The sequence shown here is derived from an EMBL/GenBank/DDBJ whole genome shotgun (WGS) entry which is preliminary data.</text>
</comment>
<accession>A0A369LN25</accession>
<dbReference type="PANTHER" id="PTHR44086:SF10">
    <property type="entry name" value="THIOSULFATE SULFURTRANSFERASE_RHODANESE-LIKE DOMAIN-CONTAINING PROTEIN 3"/>
    <property type="match status" value="1"/>
</dbReference>
<dbReference type="EMBL" id="PPTO01000001">
    <property type="protein sequence ID" value="RDB60981.1"/>
    <property type="molecule type" value="Genomic_DNA"/>
</dbReference>
<dbReference type="SUPFAM" id="SSF52821">
    <property type="entry name" value="Rhodanese/Cell cycle control phosphatase"/>
    <property type="match status" value="1"/>
</dbReference>
<dbReference type="PROSITE" id="PS50206">
    <property type="entry name" value="RHODANESE_3"/>
    <property type="match status" value="1"/>
</dbReference>